<dbReference type="OrthoDB" id="271821at2"/>
<sequence length="319" mass="35854">MSQHFLLSAKARTLSVTKVARMSHEEAAQTFRALRWANNDGNPVCPACGCTTCYEYATRAIFKCKGCGKQFSVTSGTLFASRKLPIRDYLLAIAIFANAVKGISALQLGRDLDISYKSAFVLAHKLREAMMAEQNELILSGIVEVDGAYFGGHFRQENRKADRRDRRLAENQTGQRRVVVVMRERGGRTATSVFHREDQAVPTILDRVARGSTIMADEASSWDDLHAVYAARRINHSVAFSDDGACTNQAESYFSRLRRAEWGQHHHLSSQYLACYAGEMAWREDYRRRANGEQFTMIAAGALNRPVSRVWAGYWQRAA</sequence>
<dbReference type="AlphaFoldDB" id="A0A3N1MEI0"/>
<reference evidence="2 3" key="1">
    <citation type="submission" date="2018-11" db="EMBL/GenBank/DDBJ databases">
        <title>Genomic Encyclopedia of Type Strains, Phase IV (KMG-IV): sequencing the most valuable type-strain genomes for metagenomic binning, comparative biology and taxonomic classification.</title>
        <authorList>
            <person name="Goeker M."/>
        </authorList>
    </citation>
    <scope>NUCLEOTIDE SEQUENCE [LARGE SCALE GENOMIC DNA]</scope>
    <source>
        <strain evidence="2 3">DSM 5900</strain>
    </source>
</reference>
<dbReference type="NCBIfam" id="NF033547">
    <property type="entry name" value="transpos_IS1595"/>
    <property type="match status" value="1"/>
</dbReference>
<keyword evidence="3" id="KW-1185">Reference proteome</keyword>
<name>A0A3N1MEI0_9PROT</name>
<proteinExistence type="predicted"/>
<gene>
    <name evidence="2" type="ORF">EDC65_1359</name>
</gene>
<dbReference type="EMBL" id="RJKX01000013">
    <property type="protein sequence ID" value="ROP99575.1"/>
    <property type="molecule type" value="Genomic_DNA"/>
</dbReference>
<dbReference type="InterPro" id="IPR024445">
    <property type="entry name" value="Tnp_ISXO2-like"/>
</dbReference>
<dbReference type="Proteomes" id="UP000278222">
    <property type="component" value="Unassembled WGS sequence"/>
</dbReference>
<feature type="domain" description="ISXO2-like transposase" evidence="1">
    <location>
        <begin position="138"/>
        <end position="285"/>
    </location>
</feature>
<dbReference type="SMART" id="SM01126">
    <property type="entry name" value="DDE_Tnp_IS1595"/>
    <property type="match status" value="1"/>
</dbReference>
<dbReference type="InterPro" id="IPR024442">
    <property type="entry name" value="Transposase_Zn_ribbon"/>
</dbReference>
<accession>A0A3N1MEI0</accession>
<protein>
    <submittedName>
        <fullName evidence="2">Transposase-like protein</fullName>
    </submittedName>
</protein>
<evidence type="ECO:0000313" key="3">
    <source>
        <dbReference type="Proteomes" id="UP000278222"/>
    </source>
</evidence>
<dbReference type="RefSeq" id="WP_123688951.1">
    <property type="nucleotide sequence ID" value="NZ_AP019700.1"/>
</dbReference>
<dbReference type="PANTHER" id="PTHR47163:SF2">
    <property type="entry name" value="SI:DKEY-17M8.2"/>
    <property type="match status" value="1"/>
</dbReference>
<evidence type="ECO:0000313" key="2">
    <source>
        <dbReference type="EMBL" id="ROP99575.1"/>
    </source>
</evidence>
<evidence type="ECO:0000259" key="1">
    <source>
        <dbReference type="SMART" id="SM01126"/>
    </source>
</evidence>
<dbReference type="Pfam" id="PF12760">
    <property type="entry name" value="Zn_ribbon_IS1595"/>
    <property type="match status" value="1"/>
</dbReference>
<dbReference type="InterPro" id="IPR053164">
    <property type="entry name" value="IS1016-like_transposase"/>
</dbReference>
<dbReference type="Pfam" id="PF12762">
    <property type="entry name" value="DDE_Tnp_IS1595"/>
    <property type="match status" value="1"/>
</dbReference>
<organism evidence="2 3">
    <name type="scientific">Stella humosa</name>
    <dbReference type="NCBI Taxonomy" id="94"/>
    <lineage>
        <taxon>Bacteria</taxon>
        <taxon>Pseudomonadati</taxon>
        <taxon>Pseudomonadota</taxon>
        <taxon>Alphaproteobacteria</taxon>
        <taxon>Rhodospirillales</taxon>
        <taxon>Stellaceae</taxon>
        <taxon>Stella</taxon>
    </lineage>
</organism>
<dbReference type="PANTHER" id="PTHR47163">
    <property type="entry name" value="DDE_TNP_IS1595 DOMAIN-CONTAINING PROTEIN"/>
    <property type="match status" value="1"/>
</dbReference>
<comment type="caution">
    <text evidence="2">The sequence shown here is derived from an EMBL/GenBank/DDBJ whole genome shotgun (WGS) entry which is preliminary data.</text>
</comment>